<proteinExistence type="inferred from homology"/>
<dbReference type="SUPFAM" id="SSF47336">
    <property type="entry name" value="ACP-like"/>
    <property type="match status" value="2"/>
</dbReference>
<evidence type="ECO:0000256" key="8">
    <source>
        <dbReference type="ARBA" id="ARBA00023268"/>
    </source>
</evidence>
<dbReference type="Pfam" id="PF13193">
    <property type="entry name" value="AMP-binding_C"/>
    <property type="match status" value="2"/>
</dbReference>
<dbReference type="SMART" id="SM00823">
    <property type="entry name" value="PKS_PP"/>
    <property type="match status" value="1"/>
</dbReference>
<keyword evidence="4" id="KW-0597">Phosphoprotein</keyword>
<dbReference type="Gene3D" id="3.30.300.30">
    <property type="match status" value="2"/>
</dbReference>
<feature type="domain" description="Carrier" evidence="9">
    <location>
        <begin position="811"/>
        <end position="886"/>
    </location>
</feature>
<dbReference type="GO" id="GO:0031177">
    <property type="term" value="F:phosphopantetheine binding"/>
    <property type="evidence" value="ECO:0007669"/>
    <property type="project" value="InterPro"/>
</dbReference>
<name>A0AAP8QH01_BRELA</name>
<evidence type="ECO:0000313" key="11">
    <source>
        <dbReference type="Proteomes" id="UP000239759"/>
    </source>
</evidence>
<dbReference type="InterPro" id="IPR036736">
    <property type="entry name" value="ACP-like_sf"/>
</dbReference>
<reference evidence="10 11" key="1">
    <citation type="submission" date="2018-02" db="EMBL/GenBank/DDBJ databases">
        <title>Comparative analysis of genomes of three Brevibacillus laterosporus strains producers of potent antimicrobials isolated from silage.</title>
        <authorList>
            <person name="Kojic M."/>
            <person name="Miljkovic M."/>
            <person name="Studholme D."/>
            <person name="Filipic B."/>
        </authorList>
    </citation>
    <scope>NUCLEOTIDE SEQUENCE [LARGE SCALE GENOMIC DNA]</scope>
    <source>
        <strain evidence="10 11">BGSP11</strain>
    </source>
</reference>
<dbReference type="PANTHER" id="PTHR45527">
    <property type="entry name" value="NONRIBOSOMAL PEPTIDE SYNTHETASE"/>
    <property type="match status" value="1"/>
</dbReference>
<dbReference type="Pfam" id="PF00501">
    <property type="entry name" value="AMP-binding"/>
    <property type="match status" value="2"/>
</dbReference>
<dbReference type="CDD" id="cd05930">
    <property type="entry name" value="A_NRPS"/>
    <property type="match status" value="1"/>
</dbReference>
<dbReference type="Gene3D" id="3.30.559.10">
    <property type="entry name" value="Chloramphenicol acetyltransferase-like domain"/>
    <property type="match status" value="1"/>
</dbReference>
<keyword evidence="5" id="KW-0436">Ligase</keyword>
<evidence type="ECO:0000256" key="3">
    <source>
        <dbReference type="ARBA" id="ARBA00022450"/>
    </source>
</evidence>
<keyword evidence="3" id="KW-0596">Phosphopantetheine</keyword>
<evidence type="ECO:0000256" key="5">
    <source>
        <dbReference type="ARBA" id="ARBA00022598"/>
    </source>
</evidence>
<evidence type="ECO:0000256" key="6">
    <source>
        <dbReference type="ARBA" id="ARBA00022737"/>
    </source>
</evidence>
<dbReference type="PANTHER" id="PTHR45527:SF1">
    <property type="entry name" value="FATTY ACID SYNTHASE"/>
    <property type="match status" value="1"/>
</dbReference>
<dbReference type="PROSITE" id="PS00455">
    <property type="entry name" value="AMP_BINDING"/>
    <property type="match status" value="2"/>
</dbReference>
<dbReference type="FunFam" id="3.40.50.12780:FF:000012">
    <property type="entry name" value="Non-ribosomal peptide synthetase"/>
    <property type="match status" value="2"/>
</dbReference>
<dbReference type="Gene3D" id="3.30.559.30">
    <property type="entry name" value="Nonribosomal peptide synthetase, condensation domain"/>
    <property type="match status" value="2"/>
</dbReference>
<comment type="similarity">
    <text evidence="2">Belongs to the ATP-dependent AMP-binding enzyme family.</text>
</comment>
<evidence type="ECO:0000256" key="2">
    <source>
        <dbReference type="ARBA" id="ARBA00006432"/>
    </source>
</evidence>
<evidence type="ECO:0000256" key="7">
    <source>
        <dbReference type="ARBA" id="ARBA00023194"/>
    </source>
</evidence>
<dbReference type="GO" id="GO:0044550">
    <property type="term" value="P:secondary metabolite biosynthetic process"/>
    <property type="evidence" value="ECO:0007669"/>
    <property type="project" value="UniProtKB-ARBA"/>
</dbReference>
<dbReference type="NCBIfam" id="NF003417">
    <property type="entry name" value="PRK04813.1"/>
    <property type="match status" value="2"/>
</dbReference>
<dbReference type="FunFam" id="1.10.1200.10:FF:000005">
    <property type="entry name" value="Nonribosomal peptide synthetase 1"/>
    <property type="match status" value="1"/>
</dbReference>
<dbReference type="InterPro" id="IPR025110">
    <property type="entry name" value="AMP-bd_C"/>
</dbReference>
<keyword evidence="8" id="KW-0511">Multifunctional enzyme</keyword>
<dbReference type="GO" id="GO:0017000">
    <property type="term" value="P:antibiotic biosynthetic process"/>
    <property type="evidence" value="ECO:0007669"/>
    <property type="project" value="UniProtKB-KW"/>
</dbReference>
<dbReference type="EMBL" id="PRKQ01000001">
    <property type="protein sequence ID" value="PPB13017.1"/>
    <property type="molecule type" value="Genomic_DNA"/>
</dbReference>
<dbReference type="InterPro" id="IPR006162">
    <property type="entry name" value="Ppantetheine_attach_site"/>
</dbReference>
<dbReference type="Gene3D" id="3.40.50.980">
    <property type="match status" value="4"/>
</dbReference>
<evidence type="ECO:0000313" key="10">
    <source>
        <dbReference type="EMBL" id="PPB13017.1"/>
    </source>
</evidence>
<dbReference type="NCBIfam" id="TIGR01733">
    <property type="entry name" value="AA-adenyl-dom"/>
    <property type="match status" value="2"/>
</dbReference>
<dbReference type="Proteomes" id="UP000239759">
    <property type="component" value="Unassembled WGS sequence"/>
</dbReference>
<dbReference type="GO" id="GO:0043041">
    <property type="term" value="P:amino acid activation for nonribosomal peptide biosynthetic process"/>
    <property type="evidence" value="ECO:0007669"/>
    <property type="project" value="TreeGrafter"/>
</dbReference>
<comment type="cofactor">
    <cofactor evidence="1">
        <name>pantetheine 4'-phosphate</name>
        <dbReference type="ChEBI" id="CHEBI:47942"/>
    </cofactor>
</comment>
<keyword evidence="7" id="KW-0045">Antibiotic biosynthesis</keyword>
<dbReference type="FunFam" id="2.30.38.10:FF:000001">
    <property type="entry name" value="Non-ribosomal peptide synthetase PvdI"/>
    <property type="match status" value="2"/>
</dbReference>
<dbReference type="InterPro" id="IPR009081">
    <property type="entry name" value="PP-bd_ACP"/>
</dbReference>
<evidence type="ECO:0000256" key="1">
    <source>
        <dbReference type="ARBA" id="ARBA00001957"/>
    </source>
</evidence>
<dbReference type="FunFam" id="3.30.300.30:FF:000010">
    <property type="entry name" value="Enterobactin synthetase component F"/>
    <property type="match status" value="1"/>
</dbReference>
<dbReference type="InterPro" id="IPR000873">
    <property type="entry name" value="AMP-dep_synth/lig_dom"/>
</dbReference>
<dbReference type="FunFam" id="3.40.50.980:FF:000001">
    <property type="entry name" value="Non-ribosomal peptide synthetase"/>
    <property type="match status" value="2"/>
</dbReference>
<dbReference type="PROSITE" id="PS00012">
    <property type="entry name" value="PHOSPHOPANTETHEINE"/>
    <property type="match status" value="1"/>
</dbReference>
<dbReference type="InterPro" id="IPR020806">
    <property type="entry name" value="PKS_PP-bd"/>
</dbReference>
<gene>
    <name evidence="10" type="ORF">C4A77_01140</name>
</gene>
<feature type="domain" description="Carrier" evidence="9">
    <location>
        <begin position="1853"/>
        <end position="1927"/>
    </location>
</feature>
<evidence type="ECO:0000259" key="9">
    <source>
        <dbReference type="PROSITE" id="PS50075"/>
    </source>
</evidence>
<dbReference type="InterPro" id="IPR001242">
    <property type="entry name" value="Condensation_dom"/>
</dbReference>
<dbReference type="Gene3D" id="1.10.1200.10">
    <property type="entry name" value="ACP-like"/>
    <property type="match status" value="2"/>
</dbReference>
<dbReference type="SUPFAM" id="SSF56801">
    <property type="entry name" value="Acetyl-CoA synthetase-like"/>
    <property type="match status" value="2"/>
</dbReference>
<dbReference type="Pfam" id="PF00668">
    <property type="entry name" value="Condensation"/>
    <property type="match status" value="2"/>
</dbReference>
<sequence length="1939" mass="220869">MWHAKQEKENFFLGEMQSMGRINVSEDRMIVANQKAKERDYWQMKLSGEVTECHFPYDQKNQESPSKQRDDVKSVVDGPAFSQLMKLSNGSDIRLHMILTSVLNVLLYKYTGHSDIVVVSPVLKQETEANFINTVLVLRNQLREEMTCKELLLLTREMLNEATENQNYPLLSLYEQIMGHSRSDHSSLFHVGILLENIHDHSYLISNQPEVLFSFLKRDDSLELKITFSTDRYHRASVERIAAHYKGLLQNILDNLDTPLSVIDMLSTKEKLQIRDFNDTQIEFPAEKNLYELFTLQAEKTPDVIAVADDNRQLTYAELKERATQAAHLLKKKGIQPEKIVGVMLKRNIDIVVSILAILQVGGAYLPINPSLPKNRILSMLDDTNSPLLITNEEVVTDSSLMVDLPDLEVLSVTELLSYKTSETEEFCRANPSQLAYVIFTSGSTGKPKGTMIEQRSVVNLIWGLNRELYTTYLSPLRVAMVSPLEFDASIQNMFGSLLNGHSLLIVPEDARVEGEKLVAFYRKHQIELSDGTPTHLRILGDYLNKEETADLALKHLLIAGEALTAKVVANFVRHFSHKPKILNAYGPTETCVDSTSYHVILEEIDSVSNISIGRPLANQQVFIVNENNQLQPIGIPGELCIAGEGLARGYLNRPELTEMKFTQNPFIDLFPQSSQRMYRTGDLARWLPDGNIEYLGRFDEQVKIRGMRIEMGEIESRLLTFSDMKEAVVIGLDSKASQETYLCAYVVADHPVVAREVRTFLSKDLPIYMVPTYIIQVDTLPITSNGKLNRKMLPHPEDVIEQISKVQYVAARNETEATLVEIWQNILSTDQIGVHENFFELGGHSLNTTTLVSRIMKTFHVEVPLQVIFQHPTIEELAIYIDQGDKKQYEAIDLVEKRDYYPVSSAQQRLFVMNKFEGVGTSYNIPGALIVEGELDRKRFEQAIWGLVQRHESLRTSFVFLDGEPVQKVQDHATIDVWFQETTEEQIESIIDEFIRPFDLREAPLLRVGLVKLNEYRHLLLFDMHHVISDGVSMIILQQDFIKLYAQEELSPMSIQYKDYAAWQRKCMESDEMGNQEAFWLKTFEGEIPILQLPTDFPRLAKQSFDGNRVIQRIPDSLVKQLSDFTESTGTTLYIVLLAAYNVLLHKYTKQTEIIVGSPIAGRVHADTEQMVGMFVNTLAMKNSLHQDRPFSLFLQEVKENALQAYENQEYPFEELISKLQLERDNSRNPLFDTMLIMQNIPSYHTQANTLTFTPFDYKHKTSKFDITFEFFQEKDGLLLHVEYVTKLFKQETIERMVNHFLAIIAQILRNPSINLSEIELLTQAEKDKILYQFNNTREDYPKDKQVHQLFEEQVKRNPKQTALIFENQTYTYEFVNERANQLARKLRGLGIGREEVVGLRFDRSVEMILGILAVMKAGAAYVAIDPDYPAEHAHYILADSKAQVLVTETKHIDTIAFMGPILDLNNEALYEGDTANLETISTADSLAYILYTSGSTGRPKGVMIEHGSIVNYLFAMQKDYPMAVDDAYLLKTPYTFDVSVLELFGWFISGGSLVILEPGGHRNPKSILRVLESHNVALVNFVPSMFKVFLNSIHEESIAALTKLKYVLVAGEAISHDVVEQFYTLTKNVTLDNLYGPTEATVIATRFPLRKAGEYSTLPIGKPIQNVQVYVMNESTQLEPIGIVGELFIAGAGVARGYLNQPELNEEKFVSNPFAASEKMYRTGDLARWLPDGNIEFLGRIDHQVKIRGYRIELEEIETRLRSYEGIADAVVLDKDDSLGNKQLVAYIITANPIDMSEIKEHLRKQLPSFMIPAHFMTLDKLPLTTSGKVNRRALQDEALLFTPRNREGEEPNTVVEMKLMEIWKRVLKVEQVGTNEDFFELGGNSLLAVTLDLEMEEDGLISDDLVVYEYRTIQALAAFIEQKEPTNSEAETPMKK</sequence>
<dbReference type="InterPro" id="IPR010071">
    <property type="entry name" value="AA_adenyl_dom"/>
</dbReference>
<dbReference type="InterPro" id="IPR045851">
    <property type="entry name" value="AMP-bd_C_sf"/>
</dbReference>
<dbReference type="InterPro" id="IPR020845">
    <property type="entry name" value="AMP-binding_CS"/>
</dbReference>
<dbReference type="Gene3D" id="2.30.38.10">
    <property type="entry name" value="Luciferase, Domain 3"/>
    <property type="match status" value="2"/>
</dbReference>
<dbReference type="CDD" id="cd19531">
    <property type="entry name" value="LCL_NRPS-like"/>
    <property type="match status" value="1"/>
</dbReference>
<comment type="caution">
    <text evidence="10">The sequence shown here is derived from an EMBL/GenBank/DDBJ whole genome shotgun (WGS) entry which is preliminary data.</text>
</comment>
<dbReference type="PROSITE" id="PS50075">
    <property type="entry name" value="CARRIER"/>
    <property type="match status" value="2"/>
</dbReference>
<dbReference type="GO" id="GO:0008610">
    <property type="term" value="P:lipid biosynthetic process"/>
    <property type="evidence" value="ECO:0007669"/>
    <property type="project" value="UniProtKB-ARBA"/>
</dbReference>
<dbReference type="GO" id="GO:0005829">
    <property type="term" value="C:cytosol"/>
    <property type="evidence" value="ECO:0007669"/>
    <property type="project" value="TreeGrafter"/>
</dbReference>
<accession>A0AAP8QH01</accession>
<evidence type="ECO:0000256" key="4">
    <source>
        <dbReference type="ARBA" id="ARBA00022553"/>
    </source>
</evidence>
<dbReference type="GO" id="GO:0016874">
    <property type="term" value="F:ligase activity"/>
    <property type="evidence" value="ECO:0007669"/>
    <property type="project" value="UniProtKB-KW"/>
</dbReference>
<dbReference type="InterPro" id="IPR023213">
    <property type="entry name" value="CAT-like_dom_sf"/>
</dbReference>
<organism evidence="10 11">
    <name type="scientific">Brevibacillus laterosporus</name>
    <name type="common">Bacillus laterosporus</name>
    <dbReference type="NCBI Taxonomy" id="1465"/>
    <lineage>
        <taxon>Bacteria</taxon>
        <taxon>Bacillati</taxon>
        <taxon>Bacillota</taxon>
        <taxon>Bacilli</taxon>
        <taxon>Bacillales</taxon>
        <taxon>Paenibacillaceae</taxon>
        <taxon>Brevibacillus</taxon>
    </lineage>
</organism>
<dbReference type="SUPFAM" id="SSF52777">
    <property type="entry name" value="CoA-dependent acyltransferases"/>
    <property type="match status" value="3"/>
</dbReference>
<keyword evidence="6" id="KW-0677">Repeat</keyword>
<dbReference type="Pfam" id="PF00550">
    <property type="entry name" value="PP-binding"/>
    <property type="match status" value="2"/>
</dbReference>
<protein>
    <submittedName>
        <fullName evidence="10">Non-ribosomal peptide synthetase</fullName>
    </submittedName>
</protein>